<protein>
    <submittedName>
        <fullName evidence="9">TolC family type I secretion outer membrane protein</fullName>
    </submittedName>
</protein>
<name>A0A1Y0I5D0_9GAMM</name>
<dbReference type="GO" id="GO:0015562">
    <property type="term" value="F:efflux transmembrane transporter activity"/>
    <property type="evidence" value="ECO:0007669"/>
    <property type="project" value="InterPro"/>
</dbReference>
<feature type="signal peptide" evidence="8">
    <location>
        <begin position="1"/>
        <end position="26"/>
    </location>
</feature>
<reference evidence="9 10" key="1">
    <citation type="submission" date="2017-05" db="EMBL/GenBank/DDBJ databases">
        <title>Genomic insights into alkan degradation activity of Oleiphilus messinensis.</title>
        <authorList>
            <person name="Kozyavkin S.A."/>
            <person name="Slesarev A.I."/>
            <person name="Golyshin P.N."/>
            <person name="Korzhenkov A."/>
            <person name="Golyshina O.N."/>
            <person name="Toshchakov S.V."/>
        </authorList>
    </citation>
    <scope>NUCLEOTIDE SEQUENCE [LARGE SCALE GENOMIC DNA]</scope>
    <source>
        <strain evidence="9 10">ME102</strain>
    </source>
</reference>
<dbReference type="InterPro" id="IPR051906">
    <property type="entry name" value="TolC-like"/>
</dbReference>
<sequence>MHRRRKSKLQWVIFAMVGGFSSLGIADNLQQLTQEALQQDPRVKSSEFELEIRKAQDDQAFGQVLPQVRASSTLTQNQRKLLGNAVDQDEESDYTGERYTVSASQVLFNWEAFKNIERAGYQVSQSEWRMRDALATVILDSAERYIDVLSSADNLALVKAEKETVENQLLQFERLYEKGMVRITDLLDVQTKRDTIVADGIEAQGNLDIAKEAMAELTGRFVQDYAAFPDKFSLPVLDPEADWVKASLANNLQLNALTDSLRAAEANYRRMKAGHLPTLDFQLSYSDSDIGFDNSATDGSQTTVAALNINIPLYSGGTTSARAREAFNQWQMEKLEYERLSREVSKQAREAEVNARSSLERITANQYRVNSAEKSYEAMNTSFKLGAVTVSDVVESLQQSYQAKRDLQFSRYNYLKSWLRLKYLSGELTLATVEDINRLLNVN</sequence>
<evidence type="ECO:0000256" key="4">
    <source>
        <dbReference type="ARBA" id="ARBA00022452"/>
    </source>
</evidence>
<dbReference type="Proteomes" id="UP000196027">
    <property type="component" value="Chromosome"/>
</dbReference>
<keyword evidence="7" id="KW-0998">Cell outer membrane</keyword>
<dbReference type="EMBL" id="CP021425">
    <property type="protein sequence ID" value="ARU54996.1"/>
    <property type="molecule type" value="Genomic_DNA"/>
</dbReference>
<dbReference type="SUPFAM" id="SSF56954">
    <property type="entry name" value="Outer membrane efflux proteins (OEP)"/>
    <property type="match status" value="1"/>
</dbReference>
<keyword evidence="8" id="KW-0732">Signal</keyword>
<keyword evidence="4" id="KW-1134">Transmembrane beta strand</keyword>
<evidence type="ECO:0000256" key="1">
    <source>
        <dbReference type="ARBA" id="ARBA00004442"/>
    </source>
</evidence>
<evidence type="ECO:0000313" key="9">
    <source>
        <dbReference type="EMBL" id="ARU54996.1"/>
    </source>
</evidence>
<evidence type="ECO:0000256" key="8">
    <source>
        <dbReference type="SAM" id="SignalP"/>
    </source>
</evidence>
<evidence type="ECO:0000256" key="6">
    <source>
        <dbReference type="ARBA" id="ARBA00023136"/>
    </source>
</evidence>
<dbReference type="KEGG" id="ome:OLMES_0909"/>
<organism evidence="9 10">
    <name type="scientific">Oleiphilus messinensis</name>
    <dbReference type="NCBI Taxonomy" id="141451"/>
    <lineage>
        <taxon>Bacteria</taxon>
        <taxon>Pseudomonadati</taxon>
        <taxon>Pseudomonadota</taxon>
        <taxon>Gammaproteobacteria</taxon>
        <taxon>Oceanospirillales</taxon>
        <taxon>Oleiphilaceae</taxon>
        <taxon>Oleiphilus</taxon>
    </lineage>
</organism>
<gene>
    <name evidence="9" type="ORF">OLMES_0909</name>
</gene>
<dbReference type="AlphaFoldDB" id="A0A1Y0I5D0"/>
<accession>A0A1Y0I5D0</accession>
<dbReference type="NCBIfam" id="TIGR01844">
    <property type="entry name" value="type_I_sec_TolC"/>
    <property type="match status" value="1"/>
</dbReference>
<dbReference type="GO" id="GO:0015288">
    <property type="term" value="F:porin activity"/>
    <property type="evidence" value="ECO:0007669"/>
    <property type="project" value="TreeGrafter"/>
</dbReference>
<proteinExistence type="inferred from homology"/>
<evidence type="ECO:0000256" key="7">
    <source>
        <dbReference type="ARBA" id="ARBA00023237"/>
    </source>
</evidence>
<evidence type="ECO:0000256" key="3">
    <source>
        <dbReference type="ARBA" id="ARBA00022448"/>
    </source>
</evidence>
<dbReference type="PANTHER" id="PTHR30026:SF20">
    <property type="entry name" value="OUTER MEMBRANE PROTEIN TOLC"/>
    <property type="match status" value="1"/>
</dbReference>
<keyword evidence="6" id="KW-0472">Membrane</keyword>
<evidence type="ECO:0000256" key="5">
    <source>
        <dbReference type="ARBA" id="ARBA00022692"/>
    </source>
</evidence>
<keyword evidence="10" id="KW-1185">Reference proteome</keyword>
<keyword evidence="3" id="KW-0813">Transport</keyword>
<dbReference type="PANTHER" id="PTHR30026">
    <property type="entry name" value="OUTER MEMBRANE PROTEIN TOLC"/>
    <property type="match status" value="1"/>
</dbReference>
<dbReference type="InterPro" id="IPR010130">
    <property type="entry name" value="T1SS_OMP_TolC"/>
</dbReference>
<evidence type="ECO:0000256" key="2">
    <source>
        <dbReference type="ARBA" id="ARBA00007613"/>
    </source>
</evidence>
<dbReference type="InterPro" id="IPR003423">
    <property type="entry name" value="OMP_efflux"/>
</dbReference>
<keyword evidence="5" id="KW-0812">Transmembrane</keyword>
<dbReference type="GO" id="GO:0009279">
    <property type="term" value="C:cell outer membrane"/>
    <property type="evidence" value="ECO:0007669"/>
    <property type="project" value="UniProtKB-SubCell"/>
</dbReference>
<comment type="similarity">
    <text evidence="2">Belongs to the outer membrane factor (OMF) (TC 1.B.17) family.</text>
</comment>
<dbReference type="GO" id="GO:1990281">
    <property type="term" value="C:efflux pump complex"/>
    <property type="evidence" value="ECO:0007669"/>
    <property type="project" value="TreeGrafter"/>
</dbReference>
<dbReference type="Gene3D" id="1.20.1600.10">
    <property type="entry name" value="Outer membrane efflux proteins (OEP)"/>
    <property type="match status" value="1"/>
</dbReference>
<evidence type="ECO:0000313" key="10">
    <source>
        <dbReference type="Proteomes" id="UP000196027"/>
    </source>
</evidence>
<dbReference type="Pfam" id="PF02321">
    <property type="entry name" value="OEP"/>
    <property type="match status" value="2"/>
</dbReference>
<comment type="subcellular location">
    <subcellularLocation>
        <location evidence="1">Cell outer membrane</location>
    </subcellularLocation>
</comment>
<feature type="chain" id="PRO_5013050255" evidence="8">
    <location>
        <begin position="27"/>
        <end position="443"/>
    </location>
</feature>